<keyword evidence="3" id="KW-1185">Reference proteome</keyword>
<organism evidence="2 3">
    <name type="scientific">Aromia moschata</name>
    <dbReference type="NCBI Taxonomy" id="1265417"/>
    <lineage>
        <taxon>Eukaryota</taxon>
        <taxon>Metazoa</taxon>
        <taxon>Ecdysozoa</taxon>
        <taxon>Arthropoda</taxon>
        <taxon>Hexapoda</taxon>
        <taxon>Insecta</taxon>
        <taxon>Pterygota</taxon>
        <taxon>Neoptera</taxon>
        <taxon>Endopterygota</taxon>
        <taxon>Coleoptera</taxon>
        <taxon>Polyphaga</taxon>
        <taxon>Cucujiformia</taxon>
        <taxon>Chrysomeloidea</taxon>
        <taxon>Cerambycidae</taxon>
        <taxon>Cerambycinae</taxon>
        <taxon>Callichromatini</taxon>
        <taxon>Aromia</taxon>
    </lineage>
</organism>
<evidence type="ECO:0000313" key="3">
    <source>
        <dbReference type="Proteomes" id="UP001162162"/>
    </source>
</evidence>
<gene>
    <name evidence="2" type="ORF">NQ318_005062</name>
</gene>
<sequence>MSRRGRKTDRRNDPSSLIEEARKRIVDGGESKRSVASALGILESTLRKYLKTDTPATKLGRYDSIFTKEMEDELYEYIKKLTVCTNGITTRKLRVLSYEFAKKNGIPHRFNKDTKMAGK</sequence>
<feature type="region of interest" description="Disordered" evidence="1">
    <location>
        <begin position="1"/>
        <end position="20"/>
    </location>
</feature>
<name>A0AAV8YDK8_9CUCU</name>
<dbReference type="InterPro" id="IPR036388">
    <property type="entry name" value="WH-like_DNA-bd_sf"/>
</dbReference>
<dbReference type="Proteomes" id="UP001162162">
    <property type="component" value="Unassembled WGS sequence"/>
</dbReference>
<dbReference type="AlphaFoldDB" id="A0AAV8YDK8"/>
<dbReference type="EMBL" id="JAPWTK010000111">
    <property type="protein sequence ID" value="KAJ8949740.1"/>
    <property type="molecule type" value="Genomic_DNA"/>
</dbReference>
<evidence type="ECO:0000313" key="2">
    <source>
        <dbReference type="EMBL" id="KAJ8949740.1"/>
    </source>
</evidence>
<dbReference type="Gene3D" id="1.10.10.10">
    <property type="entry name" value="Winged helix-like DNA-binding domain superfamily/Winged helix DNA-binding domain"/>
    <property type="match status" value="1"/>
</dbReference>
<protein>
    <recommendedName>
        <fullName evidence="4">Transposase</fullName>
    </recommendedName>
</protein>
<proteinExistence type="predicted"/>
<comment type="caution">
    <text evidence="2">The sequence shown here is derived from an EMBL/GenBank/DDBJ whole genome shotgun (WGS) entry which is preliminary data.</text>
</comment>
<accession>A0AAV8YDK8</accession>
<evidence type="ECO:0000256" key="1">
    <source>
        <dbReference type="SAM" id="MobiDB-lite"/>
    </source>
</evidence>
<reference evidence="2" key="1">
    <citation type="journal article" date="2023" name="Insect Mol. Biol.">
        <title>Genome sequencing provides insights into the evolution of gene families encoding plant cell wall-degrading enzymes in longhorned beetles.</title>
        <authorList>
            <person name="Shin N.R."/>
            <person name="Okamura Y."/>
            <person name="Kirsch R."/>
            <person name="Pauchet Y."/>
        </authorList>
    </citation>
    <scope>NUCLEOTIDE SEQUENCE</scope>
    <source>
        <strain evidence="2">AMC_N1</strain>
    </source>
</reference>
<evidence type="ECO:0008006" key="4">
    <source>
        <dbReference type="Google" id="ProtNLM"/>
    </source>
</evidence>